<dbReference type="PANTHER" id="PTHR45638">
    <property type="entry name" value="CYCLIC NUCLEOTIDE-GATED CATION CHANNEL SUBUNIT A"/>
    <property type="match status" value="1"/>
</dbReference>
<dbReference type="GO" id="GO:0005221">
    <property type="term" value="F:intracellularly cyclic nucleotide-activated monoatomic cation channel activity"/>
    <property type="evidence" value="ECO:0007669"/>
    <property type="project" value="InterPro"/>
</dbReference>
<dbReference type="InterPro" id="IPR014710">
    <property type="entry name" value="RmlC-like_jellyroll"/>
</dbReference>
<keyword evidence="6" id="KW-1185">Reference proteome</keyword>
<reference evidence="4" key="1">
    <citation type="submission" date="2022-10" db="EMBL/GenBank/DDBJ databases">
        <authorList>
            <person name="Chen Y."/>
            <person name="Dougan E. K."/>
            <person name="Chan C."/>
            <person name="Rhodes N."/>
            <person name="Thang M."/>
        </authorList>
    </citation>
    <scope>NUCLEOTIDE SEQUENCE</scope>
</reference>
<dbReference type="SUPFAM" id="SSF51206">
    <property type="entry name" value="cAMP-binding domain-like"/>
    <property type="match status" value="5"/>
</dbReference>
<gene>
    <name evidence="4" type="ORF">C1SCF055_LOCUS19651</name>
</gene>
<feature type="compositionally biased region" description="Low complexity" evidence="2">
    <location>
        <begin position="113"/>
        <end position="125"/>
    </location>
</feature>
<feature type="domain" description="Cyclic nucleotide-binding" evidence="3">
    <location>
        <begin position="379"/>
        <end position="480"/>
    </location>
</feature>
<dbReference type="InterPro" id="IPR018490">
    <property type="entry name" value="cNMP-bd_dom_sf"/>
</dbReference>
<dbReference type="SMART" id="SM00100">
    <property type="entry name" value="cNMP"/>
    <property type="match status" value="5"/>
</dbReference>
<dbReference type="PANTHER" id="PTHR45638:SF11">
    <property type="entry name" value="CYCLIC NUCLEOTIDE-GATED CATION CHANNEL SUBUNIT A"/>
    <property type="match status" value="1"/>
</dbReference>
<accession>A0A9P1FYI5</accession>
<feature type="domain" description="Cyclic nucleotide-binding" evidence="3">
    <location>
        <begin position="1024"/>
        <end position="1069"/>
    </location>
</feature>
<feature type="domain" description="Cyclic nucleotide-binding" evidence="3">
    <location>
        <begin position="1136"/>
        <end position="1236"/>
    </location>
</feature>
<proteinExistence type="predicted"/>
<name>A0A9P1FYI5_9DINO</name>
<dbReference type="EMBL" id="CAMXCT030001768">
    <property type="protein sequence ID" value="CAL4780168.1"/>
    <property type="molecule type" value="Genomic_DNA"/>
</dbReference>
<organism evidence="4">
    <name type="scientific">Cladocopium goreaui</name>
    <dbReference type="NCBI Taxonomy" id="2562237"/>
    <lineage>
        <taxon>Eukaryota</taxon>
        <taxon>Sar</taxon>
        <taxon>Alveolata</taxon>
        <taxon>Dinophyceae</taxon>
        <taxon>Suessiales</taxon>
        <taxon>Symbiodiniaceae</taxon>
        <taxon>Cladocopium</taxon>
    </lineage>
</organism>
<dbReference type="GO" id="GO:0044877">
    <property type="term" value="F:protein-containing complex binding"/>
    <property type="evidence" value="ECO:0007669"/>
    <property type="project" value="TreeGrafter"/>
</dbReference>
<evidence type="ECO:0000313" key="5">
    <source>
        <dbReference type="EMBL" id="CAL4780168.1"/>
    </source>
</evidence>
<feature type="region of interest" description="Disordered" evidence="2">
    <location>
        <begin position="113"/>
        <end position="133"/>
    </location>
</feature>
<evidence type="ECO:0000313" key="4">
    <source>
        <dbReference type="EMBL" id="CAI3992856.1"/>
    </source>
</evidence>
<evidence type="ECO:0000259" key="3">
    <source>
        <dbReference type="PROSITE" id="PS50042"/>
    </source>
</evidence>
<feature type="domain" description="Cyclic nucleotide-binding" evidence="3">
    <location>
        <begin position="554"/>
        <end position="636"/>
    </location>
</feature>
<sequence length="1459" mass="159078">MSIQGAGSLVNGAGFLRLINEARIYKQRNPTGAPARPRPARSQGYDVHGYSGPPPAIYMDFRGPPKQPEDYDGPDDVTMAFYNTCPYACRSSQSSSNGWMSLAVTGALPGEQPGKAGAALPKGGATVSRQKPARAGVDKGISALLMSKVGYIKPGRWSLQKIQDMLDRRSNTGVRQGWELGTYSDPSPFSYVELNIKSLGNFGINCEEIHGNWTEIMEKFQLTVFPGAPSEAMYALASVARSTLVPKGSFVVSEGETGEDADALVLLVSGVASVLKKAPERQGEVRVEDHVLEQQTVGRLRGGAIIGDISLIGASMPRPATVRAKTDVEAIVFPGRSVLAVLAAFPTLLNPATDRLVDTAECIKERLLTKTEVASSLNLFYGCDLGFVNDVASNGERRLLFAGETVVQQGSTVGTLFVLEHGRVSIQISGVGTVNEVPAGNCFGERTLLGIAAEANATVRVATPFALALAILRTALHKALKKHPVEVEHFEKLKTSPQGGRISGSKVRHVELFRASGTGFLEALNAKVTSAMFLSTVQVVGWLLGLEQHGQTIVVEGSYEEDPAMFVLSGGIVVAERHGHAIARISPGATFGELAMLGVSPERAVTIRAVTLCFIMSIQSSAFHQALEKFPEEKERFDTATSGSHKEGPRVVWPCLRGESSRLLYLLDLYAEKFSCLAGDRRLGHAPFNEAAILILEGEISVLDPQGRELAVLTAGCCWNERILAGARAEQTERLLPITNCEVRIVNRETWGKVMAEFPSDLGKVRAAILRYMGEQAEKRLGYEPGSSALLQQRTAFFSAVSNDFAKQARAMAETRIVEPGCDIVPESLVTELVVQYPGLAAGVIFPYGDSENNDKLLQFIEAGASHDNSQDEAEDEEEDLVQELYIFLQGDATLTCPLTGERAWQCGEVMGESPFAGTTRLYPARVTANTVCLVQVYKKNEIFEAMAKQEGRDRELSDDPGELALEAQPFGLSQMRKRLQRSFSFRNAHVAFSSALVRLPDVVLFPPNRLITEQGDECKLGESQFFLVLVGRVKVAGAVGTLFSMVGAGQVFGEVGAFGISKRRTASACTWQEGYVSCLRFTGAVVRAAVNEFPLDRDKLAQIWKRTEVMNRSTELERREWIKTTAIPALAQTPLLGGCPPSFFHSLSVLLQEQLYKSNSEIVKCGDKLEHMILLVAGAAQLRTRVGDDIGMMRKGSMFGEINALGLFNYSMATIQSTERTRLLVLPHAAMKQALASPAAKQEGICVAFQKLVDGRYDQVDRGVPLCGMGITTQKDDPRVRAIALLAERRDLEAGDEWCPVPDSEPAGPFFGVLVSGRVMVEIGPEHHIVLQLTSGAIFPEGLLASYGAVCRAETTCEAYRVRWHDFYMAVGLSTPSATDWFWKFRVQEKATVERLTRRLQSVQGLLHVNVPHRKDEEIQAWKAQRGERISQAKRMSSTLAVQVGYPVLMGYMMVIQW</sequence>
<evidence type="ECO:0000256" key="1">
    <source>
        <dbReference type="ARBA" id="ARBA00023286"/>
    </source>
</evidence>
<dbReference type="Gene3D" id="2.60.120.10">
    <property type="entry name" value="Jelly Rolls"/>
    <property type="match status" value="5"/>
</dbReference>
<comment type="caution">
    <text evidence="4">The sequence shown here is derived from an EMBL/GenBank/DDBJ whole genome shotgun (WGS) entry which is preliminary data.</text>
</comment>
<evidence type="ECO:0000313" key="6">
    <source>
        <dbReference type="Proteomes" id="UP001152797"/>
    </source>
</evidence>
<dbReference type="InterPro" id="IPR000595">
    <property type="entry name" value="cNMP-bd_dom"/>
</dbReference>
<evidence type="ECO:0000256" key="2">
    <source>
        <dbReference type="SAM" id="MobiDB-lite"/>
    </source>
</evidence>
<keyword evidence="1" id="KW-0813">Transport</keyword>
<dbReference type="EMBL" id="CAMXCT020001768">
    <property type="protein sequence ID" value="CAL1146231.1"/>
    <property type="molecule type" value="Genomic_DNA"/>
</dbReference>
<dbReference type="OrthoDB" id="430939at2759"/>
<dbReference type="EMBL" id="CAMXCT010001768">
    <property type="protein sequence ID" value="CAI3992856.1"/>
    <property type="molecule type" value="Genomic_DNA"/>
</dbReference>
<reference evidence="5 6" key="2">
    <citation type="submission" date="2024-05" db="EMBL/GenBank/DDBJ databases">
        <authorList>
            <person name="Chen Y."/>
            <person name="Shah S."/>
            <person name="Dougan E. K."/>
            <person name="Thang M."/>
            <person name="Chan C."/>
        </authorList>
    </citation>
    <scope>NUCLEOTIDE SEQUENCE [LARGE SCALE GENOMIC DNA]</scope>
</reference>
<dbReference type="Pfam" id="PF00027">
    <property type="entry name" value="cNMP_binding"/>
    <property type="match status" value="4"/>
</dbReference>
<dbReference type="CDD" id="cd00038">
    <property type="entry name" value="CAP_ED"/>
    <property type="match status" value="4"/>
</dbReference>
<feature type="domain" description="Cyclic nucleotide-binding" evidence="3">
    <location>
        <begin position="258"/>
        <end position="359"/>
    </location>
</feature>
<dbReference type="PROSITE" id="PS50042">
    <property type="entry name" value="CNMP_BINDING_3"/>
    <property type="match status" value="5"/>
</dbReference>
<dbReference type="InterPro" id="IPR050866">
    <property type="entry name" value="CNG_cation_channel"/>
</dbReference>
<protein>
    <submittedName>
        <fullName evidence="5">cAMP-dependent protein kinase type I-alpha regulatory subunit</fullName>
    </submittedName>
</protein>
<keyword evidence="1" id="KW-1071">Ligand-gated ion channel</keyword>
<keyword evidence="1" id="KW-0407">Ion channel</keyword>
<dbReference type="Proteomes" id="UP001152797">
    <property type="component" value="Unassembled WGS sequence"/>
</dbReference>
<keyword evidence="1" id="KW-0406">Ion transport</keyword>